<reference evidence="3 4" key="2">
    <citation type="submission" date="2018-11" db="EMBL/GenBank/DDBJ databases">
        <authorList>
            <consortium name="Pathogen Informatics"/>
        </authorList>
    </citation>
    <scope>NUCLEOTIDE SEQUENCE [LARGE SCALE GENOMIC DNA]</scope>
</reference>
<feature type="region of interest" description="Disordered" evidence="1">
    <location>
        <begin position="249"/>
        <end position="306"/>
    </location>
</feature>
<dbReference type="PANTHER" id="PTHR13165">
    <property type="entry name" value="ARSENITE-RESISTANCE PROTEIN 2"/>
    <property type="match status" value="1"/>
</dbReference>
<dbReference type="AlphaFoldDB" id="A0A183I1U2"/>
<dbReference type="InterPro" id="IPR039727">
    <property type="entry name" value="SE/Ars2"/>
</dbReference>
<dbReference type="Pfam" id="PF12066">
    <property type="entry name" value="SERRATE_Ars2_N"/>
    <property type="match status" value="1"/>
</dbReference>
<feature type="domain" description="SERRATE/Ars2 N-terminal" evidence="2">
    <location>
        <begin position="105"/>
        <end position="221"/>
    </location>
</feature>
<dbReference type="InterPro" id="IPR021933">
    <property type="entry name" value="SERRATE/Ars2_N"/>
</dbReference>
<name>A0A183I1U2_9BILA</name>
<proteinExistence type="predicted"/>
<dbReference type="EMBL" id="UZAJ01040348">
    <property type="protein sequence ID" value="VDP14452.1"/>
    <property type="molecule type" value="Genomic_DNA"/>
</dbReference>
<accession>A0A183I1U2</accession>
<evidence type="ECO:0000313" key="5">
    <source>
        <dbReference type="WBParaSite" id="OFLC_0001370501-mRNA-1"/>
    </source>
</evidence>
<feature type="compositionally biased region" description="Basic and acidic residues" evidence="1">
    <location>
        <begin position="7"/>
        <end position="38"/>
    </location>
</feature>
<evidence type="ECO:0000256" key="1">
    <source>
        <dbReference type="SAM" id="MobiDB-lite"/>
    </source>
</evidence>
<dbReference type="Proteomes" id="UP000267606">
    <property type="component" value="Unassembled WGS sequence"/>
</dbReference>
<sequence length="388" mass="45317">MGDSDDEYHRRGGRDKFARERNDYTDRTRRDYDYDRRGGGGGGGSNTYQRNDYANGSSMKRSSSRRDDYISSTKRSRIDSASDTYDPVMKTSADEEPVPIMMTFKKFLATQDDSITDEEAIAKYSEYKLEFKRQELHKFFLAHKDEEWWVMAQMPFRLKYHPEDSSKRKTEQKENVLRRLEIFQNLYDEGFIDKLHIDYDCAPEIIRIMDTLVVKLEGGTEDDVAALKTEKIDDESVLELKKLKSETKKKITETNGEENKSKQEKSGENLNDDGAISDSDDEKEKQCKNAGNEESVKNEEEMGRQKKKMLLHKTSSIFLRNVAPNITMEEIETACKRFPGFLRVGLAEPVPDRKFYRRGWVTFRRDVNIKEICWNLNSVRVKFILLRV</sequence>
<feature type="region of interest" description="Disordered" evidence="1">
    <location>
        <begin position="1"/>
        <end position="91"/>
    </location>
</feature>
<dbReference type="InterPro" id="IPR012677">
    <property type="entry name" value="Nucleotide-bd_a/b_plait_sf"/>
</dbReference>
<dbReference type="GO" id="GO:0016604">
    <property type="term" value="C:nuclear body"/>
    <property type="evidence" value="ECO:0007669"/>
    <property type="project" value="TreeGrafter"/>
</dbReference>
<protein>
    <submittedName>
        <fullName evidence="5">DUF3546 domain-containing protein</fullName>
    </submittedName>
</protein>
<dbReference type="Gene3D" id="3.30.70.330">
    <property type="match status" value="1"/>
</dbReference>
<organism evidence="5">
    <name type="scientific">Onchocerca flexuosa</name>
    <dbReference type="NCBI Taxonomy" id="387005"/>
    <lineage>
        <taxon>Eukaryota</taxon>
        <taxon>Metazoa</taxon>
        <taxon>Ecdysozoa</taxon>
        <taxon>Nematoda</taxon>
        <taxon>Chromadorea</taxon>
        <taxon>Rhabditida</taxon>
        <taxon>Spirurina</taxon>
        <taxon>Spiruromorpha</taxon>
        <taxon>Filarioidea</taxon>
        <taxon>Onchocercidae</taxon>
        <taxon>Onchocerca</taxon>
    </lineage>
</organism>
<evidence type="ECO:0000313" key="4">
    <source>
        <dbReference type="Proteomes" id="UP000267606"/>
    </source>
</evidence>
<dbReference type="PANTHER" id="PTHR13165:SF0">
    <property type="entry name" value="SERRATE RNA EFFECTOR MOLECULE HOMOLOG"/>
    <property type="match status" value="1"/>
</dbReference>
<keyword evidence="4" id="KW-1185">Reference proteome</keyword>
<gene>
    <name evidence="3" type="ORF">OFLC_LOCUS13704</name>
</gene>
<dbReference type="GO" id="GO:0031053">
    <property type="term" value="P:primary miRNA processing"/>
    <property type="evidence" value="ECO:0007669"/>
    <property type="project" value="TreeGrafter"/>
</dbReference>
<evidence type="ECO:0000313" key="3">
    <source>
        <dbReference type="EMBL" id="VDP14452.1"/>
    </source>
</evidence>
<dbReference type="WBParaSite" id="OFLC_0001370501-mRNA-1">
    <property type="protein sequence ID" value="OFLC_0001370501-mRNA-1"/>
    <property type="gene ID" value="OFLC_0001370501"/>
</dbReference>
<dbReference type="STRING" id="387005.A0A183I1U2"/>
<reference evidence="5" key="1">
    <citation type="submission" date="2016-06" db="UniProtKB">
        <authorList>
            <consortium name="WormBaseParasite"/>
        </authorList>
    </citation>
    <scope>IDENTIFICATION</scope>
</reference>
<feature type="compositionally biased region" description="Polar residues" evidence="1">
    <location>
        <begin position="46"/>
        <end position="56"/>
    </location>
</feature>
<feature type="compositionally biased region" description="Basic and acidic residues" evidence="1">
    <location>
        <begin position="249"/>
        <end position="267"/>
    </location>
</feature>
<evidence type="ECO:0000259" key="2">
    <source>
        <dbReference type="Pfam" id="PF12066"/>
    </source>
</evidence>
<feature type="compositionally biased region" description="Basic and acidic residues" evidence="1">
    <location>
        <begin position="294"/>
        <end position="304"/>
    </location>
</feature>